<dbReference type="AlphaFoldDB" id="A0A1W9KPA1"/>
<proteinExistence type="predicted"/>
<sequence length="135" mass="15054">MSSQQISFSDTSRFETVTNPLTRHASRRVQQRGVNRDVLDGLLAYGRYAPDHQGGHVVTFDDRSLEALALNESASVRARATDSPNLYAVLSSDGVVITAGYRFRRIPRDLSQSAHRRGRSRSPRVLNGPSNPYRI</sequence>
<organism evidence="2 3">
    <name type="scientific">Rhodoferax ferrireducens</name>
    <dbReference type="NCBI Taxonomy" id="192843"/>
    <lineage>
        <taxon>Bacteria</taxon>
        <taxon>Pseudomonadati</taxon>
        <taxon>Pseudomonadota</taxon>
        <taxon>Betaproteobacteria</taxon>
        <taxon>Burkholderiales</taxon>
        <taxon>Comamonadaceae</taxon>
        <taxon>Rhodoferax</taxon>
    </lineage>
</organism>
<evidence type="ECO:0000313" key="3">
    <source>
        <dbReference type="Proteomes" id="UP000192505"/>
    </source>
</evidence>
<reference evidence="2 3" key="1">
    <citation type="submission" date="2017-01" db="EMBL/GenBank/DDBJ databases">
        <title>Novel large sulfur bacteria in the metagenomes of groundwater-fed chemosynthetic microbial mats in the Lake Huron basin.</title>
        <authorList>
            <person name="Sharrar A.M."/>
            <person name="Flood B.E."/>
            <person name="Bailey J.V."/>
            <person name="Jones D.S."/>
            <person name="Biddanda B."/>
            <person name="Ruberg S.A."/>
            <person name="Marcus D.N."/>
            <person name="Dick G.J."/>
        </authorList>
    </citation>
    <scope>NUCLEOTIDE SEQUENCE [LARGE SCALE GENOMIC DNA]</scope>
    <source>
        <strain evidence="2">A7</strain>
    </source>
</reference>
<gene>
    <name evidence="2" type="ORF">BWK72_19540</name>
</gene>
<name>A0A1W9KPA1_9BURK</name>
<protein>
    <recommendedName>
        <fullName evidence="4">DUF4258 domain-containing protein</fullName>
    </recommendedName>
</protein>
<evidence type="ECO:0000256" key="1">
    <source>
        <dbReference type="SAM" id="MobiDB-lite"/>
    </source>
</evidence>
<dbReference type="Proteomes" id="UP000192505">
    <property type="component" value="Unassembled WGS sequence"/>
</dbReference>
<feature type="region of interest" description="Disordered" evidence="1">
    <location>
        <begin position="110"/>
        <end position="135"/>
    </location>
</feature>
<evidence type="ECO:0000313" key="2">
    <source>
        <dbReference type="EMBL" id="OQW85949.1"/>
    </source>
</evidence>
<evidence type="ECO:0008006" key="4">
    <source>
        <dbReference type="Google" id="ProtNLM"/>
    </source>
</evidence>
<comment type="caution">
    <text evidence="2">The sequence shown here is derived from an EMBL/GenBank/DDBJ whole genome shotgun (WGS) entry which is preliminary data.</text>
</comment>
<accession>A0A1W9KPA1</accession>
<dbReference type="EMBL" id="MTEI01000027">
    <property type="protein sequence ID" value="OQW85949.1"/>
    <property type="molecule type" value="Genomic_DNA"/>
</dbReference>